<dbReference type="PANTHER" id="PTHR42760:SF115">
    <property type="entry name" value="3-OXOACYL-[ACYL-CARRIER-PROTEIN] REDUCTASE FABG"/>
    <property type="match status" value="1"/>
</dbReference>
<dbReference type="GO" id="GO:0016616">
    <property type="term" value="F:oxidoreductase activity, acting on the CH-OH group of donors, NAD or NADP as acceptor"/>
    <property type="evidence" value="ECO:0007669"/>
    <property type="project" value="TreeGrafter"/>
</dbReference>
<evidence type="ECO:0000256" key="2">
    <source>
        <dbReference type="ARBA" id="ARBA00023002"/>
    </source>
</evidence>
<reference evidence="3 4" key="1">
    <citation type="submission" date="2016-10" db="EMBL/GenBank/DDBJ databases">
        <authorList>
            <person name="de Groot N.N."/>
        </authorList>
    </citation>
    <scope>NUCLEOTIDE SEQUENCE [LARGE SCALE GENOMIC DNA]</scope>
    <source>
        <strain evidence="3 4">DSM 27375</strain>
    </source>
</reference>
<dbReference type="SUPFAM" id="SSF51735">
    <property type="entry name" value="NAD(P)-binding Rossmann-fold domains"/>
    <property type="match status" value="1"/>
</dbReference>
<dbReference type="Gene3D" id="3.40.50.720">
    <property type="entry name" value="NAD(P)-binding Rossmann-like Domain"/>
    <property type="match status" value="1"/>
</dbReference>
<keyword evidence="2" id="KW-0560">Oxidoreductase</keyword>
<dbReference type="OrthoDB" id="9806974at2"/>
<evidence type="ECO:0000256" key="1">
    <source>
        <dbReference type="ARBA" id="ARBA00006484"/>
    </source>
</evidence>
<dbReference type="RefSeq" id="WP_074646255.1">
    <property type="nucleotide sequence ID" value="NZ_FNBL01000010.1"/>
</dbReference>
<dbReference type="PANTHER" id="PTHR42760">
    <property type="entry name" value="SHORT-CHAIN DEHYDROGENASES/REDUCTASES FAMILY MEMBER"/>
    <property type="match status" value="1"/>
</dbReference>
<organism evidence="3 4">
    <name type="scientific">Celeribacter baekdonensis</name>
    <dbReference type="NCBI Taxonomy" id="875171"/>
    <lineage>
        <taxon>Bacteria</taxon>
        <taxon>Pseudomonadati</taxon>
        <taxon>Pseudomonadota</taxon>
        <taxon>Alphaproteobacteria</taxon>
        <taxon>Rhodobacterales</taxon>
        <taxon>Roseobacteraceae</taxon>
        <taxon>Celeribacter</taxon>
    </lineage>
</organism>
<comment type="similarity">
    <text evidence="1">Belongs to the short-chain dehydrogenases/reductases (SDR) family.</text>
</comment>
<accession>A0A1G7QUX8</accession>
<dbReference type="PRINTS" id="PR00081">
    <property type="entry name" value="GDHRDH"/>
</dbReference>
<dbReference type="NCBIfam" id="NF005559">
    <property type="entry name" value="PRK07231.1"/>
    <property type="match status" value="1"/>
</dbReference>
<gene>
    <name evidence="3" type="ORF">SAMN04488117_11086</name>
</gene>
<dbReference type="PRINTS" id="PR00080">
    <property type="entry name" value="SDRFAMILY"/>
</dbReference>
<protein>
    <submittedName>
        <fullName evidence="3">NAD(P)-dependent dehydrogenase, short-chain alcohol dehydrogenase family</fullName>
    </submittedName>
</protein>
<dbReference type="FunFam" id="3.40.50.720:FF:000240">
    <property type="entry name" value="SDR family oxidoreductase"/>
    <property type="match status" value="1"/>
</dbReference>
<name>A0A1G7QUX8_9RHOB</name>
<dbReference type="Pfam" id="PF13561">
    <property type="entry name" value="adh_short_C2"/>
    <property type="match status" value="1"/>
</dbReference>
<evidence type="ECO:0000313" key="4">
    <source>
        <dbReference type="Proteomes" id="UP000182284"/>
    </source>
</evidence>
<evidence type="ECO:0000313" key="3">
    <source>
        <dbReference type="EMBL" id="SDG02322.1"/>
    </source>
</evidence>
<dbReference type="InterPro" id="IPR002347">
    <property type="entry name" value="SDR_fam"/>
</dbReference>
<dbReference type="GO" id="GO:0005975">
    <property type="term" value="P:carbohydrate metabolic process"/>
    <property type="evidence" value="ECO:0007669"/>
    <property type="project" value="UniProtKB-ARBA"/>
</dbReference>
<dbReference type="EMBL" id="FNBL01000010">
    <property type="protein sequence ID" value="SDG02322.1"/>
    <property type="molecule type" value="Genomic_DNA"/>
</dbReference>
<proteinExistence type="inferred from homology"/>
<sequence>MSYLQNFRLDGRRAVVTGGAGGIGAACVDALLEAGAEVVIVDFAEDSLTAAQERLAGQPVSFEKVDLTDCKAVNALADRLGAIDILVNNAGIGRQTAAEDISEEEWNQVIAINLNAVFWCAQAFGRGMVSRGKGAIVNMGSMAGEIAVRPQKNVHYNASKAAVHHATKSLAAEWAPNGVRVNAVAPGFIETPMNAFALKNDKVTSGIWLGNIPMARFGNPSEIASVVLFLASDASSLMTGSIVLADGGYTVW</sequence>
<dbReference type="Proteomes" id="UP000182284">
    <property type="component" value="Unassembled WGS sequence"/>
</dbReference>
<dbReference type="AlphaFoldDB" id="A0A1G7QUX8"/>
<dbReference type="InterPro" id="IPR036291">
    <property type="entry name" value="NAD(P)-bd_dom_sf"/>
</dbReference>